<dbReference type="Proteomes" id="UP001220010">
    <property type="component" value="Unassembled WGS sequence"/>
</dbReference>
<accession>A0ABT5X9S0</accession>
<keyword evidence="3" id="KW-1185">Reference proteome</keyword>
<evidence type="ECO:0000256" key="1">
    <source>
        <dbReference type="SAM" id="MobiDB-lite"/>
    </source>
</evidence>
<name>A0ABT5X9S0_9EURY</name>
<evidence type="ECO:0008006" key="4">
    <source>
        <dbReference type="Google" id="ProtNLM"/>
    </source>
</evidence>
<feature type="region of interest" description="Disordered" evidence="1">
    <location>
        <begin position="119"/>
        <end position="143"/>
    </location>
</feature>
<sequence>MALADDMVEEETAEVMTVAFTGIALELSVGDMPGAPTIWTVQVTSVEEDAEICSEIINVTVFQATPGDWGTFDENVEVGDEVEVYGAYIEDETGCSVTLQGSEDYYFQGVVVEADEVVDETEEEETEVVDETEVDETEEEVVE</sequence>
<evidence type="ECO:0000313" key="3">
    <source>
        <dbReference type="Proteomes" id="UP001220010"/>
    </source>
</evidence>
<dbReference type="EMBL" id="JARFPK010000041">
    <property type="protein sequence ID" value="MDF0591453.1"/>
    <property type="molecule type" value="Genomic_DNA"/>
</dbReference>
<organism evidence="2 3">
    <name type="scientific">Candidatus Methanocrinis natronophilus</name>
    <dbReference type="NCBI Taxonomy" id="3033396"/>
    <lineage>
        <taxon>Archaea</taxon>
        <taxon>Methanobacteriati</taxon>
        <taxon>Methanobacteriota</taxon>
        <taxon>Stenosarchaea group</taxon>
        <taxon>Methanomicrobia</taxon>
        <taxon>Methanotrichales</taxon>
        <taxon>Methanotrichaceae</taxon>
        <taxon>Methanocrinis</taxon>
    </lineage>
</organism>
<dbReference type="RefSeq" id="WP_316967186.1">
    <property type="nucleotide sequence ID" value="NZ_JARFPK010000041.1"/>
</dbReference>
<proteinExistence type="predicted"/>
<evidence type="ECO:0000313" key="2">
    <source>
        <dbReference type="EMBL" id="MDF0591453.1"/>
    </source>
</evidence>
<protein>
    <recommendedName>
        <fullName evidence="4">DUF5666 domain-containing protein</fullName>
    </recommendedName>
</protein>
<reference evidence="2 3" key="1">
    <citation type="submission" date="2023-03" db="EMBL/GenBank/DDBJ databases">
        <title>WGS of Methanotrichaceae archaeon Mx.</title>
        <authorList>
            <person name="Sorokin D.Y."/>
            <person name="Merkel A.Y."/>
        </authorList>
    </citation>
    <scope>NUCLEOTIDE SEQUENCE [LARGE SCALE GENOMIC DNA]</scope>
    <source>
        <strain evidence="2 3">Mx</strain>
    </source>
</reference>
<gene>
    <name evidence="2" type="ORF">P0O15_09810</name>
</gene>
<comment type="caution">
    <text evidence="2">The sequence shown here is derived from an EMBL/GenBank/DDBJ whole genome shotgun (WGS) entry which is preliminary data.</text>
</comment>